<dbReference type="RefSeq" id="WP_318712540.1">
    <property type="nucleotide sequence ID" value="NZ_JAWUDK010000020.1"/>
</dbReference>
<proteinExistence type="predicted"/>
<sequence>MDETVRMLASKGIAQAPTADGLVCTNPLLPDGRCAILSDDDGRITVRLCRPGGSGPSRIVAGADAAGAVAGWLTGLAAARQSRGLTQAELAAAAGIAPARVSRYETGRIRDAANIAAGTLDRLARALHMDMGDLYRIMTGRLEPLSAPVKPPYPRDDPHPAEPSHASPWDPDPWNA</sequence>
<accession>A0AAW9CQR6</accession>
<dbReference type="EMBL" id="JAWUDL010000016">
    <property type="protein sequence ID" value="MDW7546823.1"/>
    <property type="molecule type" value="Genomic_DNA"/>
</dbReference>
<gene>
    <name evidence="3" type="ORF">SCX10_08330</name>
</gene>
<evidence type="ECO:0000256" key="1">
    <source>
        <dbReference type="SAM" id="MobiDB-lite"/>
    </source>
</evidence>
<dbReference type="InterPro" id="IPR001387">
    <property type="entry name" value="Cro/C1-type_HTH"/>
</dbReference>
<evidence type="ECO:0000313" key="4">
    <source>
        <dbReference type="Proteomes" id="UP001272183"/>
    </source>
</evidence>
<feature type="compositionally biased region" description="Basic and acidic residues" evidence="1">
    <location>
        <begin position="153"/>
        <end position="162"/>
    </location>
</feature>
<feature type="region of interest" description="Disordered" evidence="1">
    <location>
        <begin position="146"/>
        <end position="176"/>
    </location>
</feature>
<dbReference type="Proteomes" id="UP001272183">
    <property type="component" value="Unassembled WGS sequence"/>
</dbReference>
<protein>
    <submittedName>
        <fullName evidence="3">Helix-turn-helix transcriptional regulator</fullName>
    </submittedName>
</protein>
<dbReference type="GO" id="GO:0003677">
    <property type="term" value="F:DNA binding"/>
    <property type="evidence" value="ECO:0007669"/>
    <property type="project" value="InterPro"/>
</dbReference>
<dbReference type="CDD" id="cd00093">
    <property type="entry name" value="HTH_XRE"/>
    <property type="match status" value="1"/>
</dbReference>
<dbReference type="SMART" id="SM00530">
    <property type="entry name" value="HTH_XRE"/>
    <property type="match status" value="1"/>
</dbReference>
<feature type="domain" description="HTH cro/C1-type" evidence="2">
    <location>
        <begin position="76"/>
        <end position="134"/>
    </location>
</feature>
<dbReference type="InterPro" id="IPR010982">
    <property type="entry name" value="Lambda_DNA-bd_dom_sf"/>
</dbReference>
<evidence type="ECO:0000259" key="2">
    <source>
        <dbReference type="PROSITE" id="PS50943"/>
    </source>
</evidence>
<reference evidence="3" key="1">
    <citation type="submission" date="2023-10" db="EMBL/GenBank/DDBJ databases">
        <title>Supernatant from a Refined Defined Microbial Community Protects Mice from Clostridioides difficile Infection.</title>
        <authorList>
            <person name="Douchant K."/>
            <person name="He S.-M."/>
            <person name="Noordhof C."/>
            <person name="Greenlaw J."/>
            <person name="Schroeter K."/>
            <person name="Vancuren S.J."/>
            <person name="Sjaarda C."/>
            <person name="Allen-Vercoe E."/>
            <person name="Gloor G.B."/>
            <person name="Vanner S.J."/>
            <person name="Petrof E.O."/>
            <person name="Sheth P.M."/>
            <person name="Guzman M."/>
        </authorList>
    </citation>
    <scope>NUCLEOTIDE SEQUENCE</scope>
    <source>
        <strain evidence="3">16-6-I_4_FM</strain>
    </source>
</reference>
<organism evidence="3 4">
    <name type="scientific">Bifidobacterium longum</name>
    <dbReference type="NCBI Taxonomy" id="216816"/>
    <lineage>
        <taxon>Bacteria</taxon>
        <taxon>Bacillati</taxon>
        <taxon>Actinomycetota</taxon>
        <taxon>Actinomycetes</taxon>
        <taxon>Bifidobacteriales</taxon>
        <taxon>Bifidobacteriaceae</taxon>
        <taxon>Bifidobacterium</taxon>
    </lineage>
</organism>
<dbReference type="PROSITE" id="PS50943">
    <property type="entry name" value="HTH_CROC1"/>
    <property type="match status" value="1"/>
</dbReference>
<dbReference type="Pfam" id="PF01381">
    <property type="entry name" value="HTH_3"/>
    <property type="match status" value="1"/>
</dbReference>
<name>A0AAW9CQR6_BIFLN</name>
<dbReference type="Gene3D" id="1.10.260.40">
    <property type="entry name" value="lambda repressor-like DNA-binding domains"/>
    <property type="match status" value="1"/>
</dbReference>
<dbReference type="AlphaFoldDB" id="A0AAW9CQR6"/>
<dbReference type="SUPFAM" id="SSF47413">
    <property type="entry name" value="lambda repressor-like DNA-binding domains"/>
    <property type="match status" value="1"/>
</dbReference>
<comment type="caution">
    <text evidence="3">The sequence shown here is derived from an EMBL/GenBank/DDBJ whole genome shotgun (WGS) entry which is preliminary data.</text>
</comment>
<evidence type="ECO:0000313" key="3">
    <source>
        <dbReference type="EMBL" id="MDW7546823.1"/>
    </source>
</evidence>